<protein>
    <submittedName>
        <fullName evidence="1">Uncharacterized protein</fullName>
    </submittedName>
</protein>
<dbReference type="EMBL" id="GBXM01092301">
    <property type="protein sequence ID" value="JAH16276.1"/>
    <property type="molecule type" value="Transcribed_RNA"/>
</dbReference>
<organism evidence="1">
    <name type="scientific">Anguilla anguilla</name>
    <name type="common">European freshwater eel</name>
    <name type="synonym">Muraena anguilla</name>
    <dbReference type="NCBI Taxonomy" id="7936"/>
    <lineage>
        <taxon>Eukaryota</taxon>
        <taxon>Metazoa</taxon>
        <taxon>Chordata</taxon>
        <taxon>Craniata</taxon>
        <taxon>Vertebrata</taxon>
        <taxon>Euteleostomi</taxon>
        <taxon>Actinopterygii</taxon>
        <taxon>Neopterygii</taxon>
        <taxon>Teleostei</taxon>
        <taxon>Anguilliformes</taxon>
        <taxon>Anguillidae</taxon>
        <taxon>Anguilla</taxon>
    </lineage>
</organism>
<reference evidence="1" key="1">
    <citation type="submission" date="2014-11" db="EMBL/GenBank/DDBJ databases">
        <authorList>
            <person name="Amaro Gonzalez C."/>
        </authorList>
    </citation>
    <scope>NUCLEOTIDE SEQUENCE</scope>
</reference>
<reference evidence="1" key="2">
    <citation type="journal article" date="2015" name="Fish Shellfish Immunol.">
        <title>Early steps in the European eel (Anguilla anguilla)-Vibrio vulnificus interaction in the gills: Role of the RtxA13 toxin.</title>
        <authorList>
            <person name="Callol A."/>
            <person name="Pajuelo D."/>
            <person name="Ebbesson L."/>
            <person name="Teles M."/>
            <person name="MacKenzie S."/>
            <person name="Amaro C."/>
        </authorList>
    </citation>
    <scope>NUCLEOTIDE SEQUENCE</scope>
</reference>
<dbReference type="AlphaFoldDB" id="A0A0E9QHE3"/>
<proteinExistence type="predicted"/>
<sequence length="71" mass="8025">MPGTLQVPPTAQYVKSLIMNNSKIFVHSIWNNTSFFAVFLPYSLQFSCYTNSPCASRSWSMRYPSVGLGRV</sequence>
<accession>A0A0E9QHE3</accession>
<name>A0A0E9QHE3_ANGAN</name>
<evidence type="ECO:0000313" key="1">
    <source>
        <dbReference type="EMBL" id="JAH16276.1"/>
    </source>
</evidence>